<dbReference type="InterPro" id="IPR012255">
    <property type="entry name" value="ETF_b"/>
</dbReference>
<protein>
    <recommendedName>
        <fullName evidence="1">Electron transfer flavoprotein small subunit</fullName>
    </recommendedName>
</protein>
<dbReference type="Pfam" id="PF01012">
    <property type="entry name" value="ETF"/>
    <property type="match status" value="1"/>
</dbReference>
<gene>
    <name evidence="3" type="ORF">EHE19_015380</name>
</gene>
<dbReference type="Gene3D" id="3.40.50.620">
    <property type="entry name" value="HUPs"/>
    <property type="match status" value="1"/>
</dbReference>
<dbReference type="Proteomes" id="UP000306409">
    <property type="component" value="Chromosome"/>
</dbReference>
<dbReference type="InterPro" id="IPR014730">
    <property type="entry name" value="ETF_a/b_N"/>
</dbReference>
<dbReference type="SMART" id="SM00893">
    <property type="entry name" value="ETF"/>
    <property type="match status" value="1"/>
</dbReference>
<evidence type="ECO:0000256" key="1">
    <source>
        <dbReference type="ARBA" id="ARBA00042002"/>
    </source>
</evidence>
<name>A0A4U7JLV7_9FIRM</name>
<dbReference type="SUPFAM" id="SSF52402">
    <property type="entry name" value="Adenine nucleotide alpha hydrolases-like"/>
    <property type="match status" value="1"/>
</dbReference>
<dbReference type="AlphaFoldDB" id="A0A4U7JLV7"/>
<accession>A0A4U7JLV7</accession>
<dbReference type="KEGG" id="rher:EHE19_015380"/>
<organism evidence="3 4">
    <name type="scientific">Ruminiclostridium herbifermentans</name>
    <dbReference type="NCBI Taxonomy" id="2488810"/>
    <lineage>
        <taxon>Bacteria</taxon>
        <taxon>Bacillati</taxon>
        <taxon>Bacillota</taxon>
        <taxon>Clostridia</taxon>
        <taxon>Eubacteriales</taxon>
        <taxon>Oscillospiraceae</taxon>
        <taxon>Ruminiclostridium</taxon>
    </lineage>
</organism>
<dbReference type="OrthoDB" id="9804960at2"/>
<dbReference type="InterPro" id="IPR033948">
    <property type="entry name" value="ETF_beta_N"/>
</dbReference>
<dbReference type="PANTHER" id="PTHR21294">
    <property type="entry name" value="ELECTRON TRANSFER FLAVOPROTEIN BETA-SUBUNIT"/>
    <property type="match status" value="1"/>
</dbReference>
<dbReference type="CDD" id="cd01714">
    <property type="entry name" value="ETF_beta"/>
    <property type="match status" value="1"/>
</dbReference>
<reference evidence="3 4" key="1">
    <citation type="submission" date="2020-09" db="EMBL/GenBank/DDBJ databases">
        <title>Characterization and genome sequencing of Ruminiclostridium sp. nov. MA18.</title>
        <authorList>
            <person name="Rettenmaier R."/>
            <person name="Kowollik M.-L."/>
            <person name="Liebl W."/>
            <person name="Zverlov V."/>
        </authorList>
    </citation>
    <scope>NUCLEOTIDE SEQUENCE [LARGE SCALE GENOMIC DNA]</scope>
    <source>
        <strain evidence="3 4">MA18</strain>
    </source>
</reference>
<evidence type="ECO:0000313" key="4">
    <source>
        <dbReference type="Proteomes" id="UP000306409"/>
    </source>
</evidence>
<dbReference type="EMBL" id="CP061336">
    <property type="protein sequence ID" value="QNU66248.1"/>
    <property type="molecule type" value="Genomic_DNA"/>
</dbReference>
<dbReference type="PANTHER" id="PTHR21294:SF17">
    <property type="entry name" value="PROTEIN FIXA"/>
    <property type="match status" value="1"/>
</dbReference>
<feature type="domain" description="Electron transfer flavoprotein alpha/beta-subunit N-terminal" evidence="2">
    <location>
        <begin position="19"/>
        <end position="208"/>
    </location>
</feature>
<dbReference type="PIRSF" id="PIRSF000090">
    <property type="entry name" value="Beta-ETF"/>
    <property type="match status" value="1"/>
</dbReference>
<proteinExistence type="predicted"/>
<dbReference type="GO" id="GO:0009055">
    <property type="term" value="F:electron transfer activity"/>
    <property type="evidence" value="ECO:0007669"/>
    <property type="project" value="InterPro"/>
</dbReference>
<evidence type="ECO:0000259" key="2">
    <source>
        <dbReference type="SMART" id="SM00893"/>
    </source>
</evidence>
<keyword evidence="4" id="KW-1185">Reference proteome</keyword>
<evidence type="ECO:0000313" key="3">
    <source>
        <dbReference type="EMBL" id="QNU66248.1"/>
    </source>
</evidence>
<sequence length="245" mass="27116">MNIVVCVKAVVNNRQMSSQSLYKLPGIFINPYDIKAVHTALNLKEKHGGRVTVISMAPLAAKNVLKKAKYLGVDEVILLSDNAFAGSDTYATAKIISHALNKNLIYDLIICGEKTLDGETGQVGGSIAASLNLPYIPYVKMIKDISSKNITVIKKSDYGDVVLEAQLPVVITVKKDICEPKYISLRELVKYKDYEPKVWNNKDLSLEIDSIGLYGSPTQVVATYKPVYSSKCQFITEREIIEILK</sequence>
<dbReference type="InterPro" id="IPR014729">
    <property type="entry name" value="Rossmann-like_a/b/a_fold"/>
</dbReference>
<dbReference type="RefSeq" id="WP_137696992.1">
    <property type="nucleotide sequence ID" value="NZ_CP061336.1"/>
</dbReference>